<dbReference type="Pfam" id="PF02810">
    <property type="entry name" value="SEC-C"/>
    <property type="match status" value="2"/>
</dbReference>
<gene>
    <name evidence="4" type="ORF">GMA8713_00288</name>
</gene>
<dbReference type="PANTHER" id="PTHR33747:SF1">
    <property type="entry name" value="ADENYLATE CYCLASE-ASSOCIATED CAP C-TERMINAL DOMAIN-CONTAINING PROTEIN"/>
    <property type="match status" value="1"/>
</dbReference>
<dbReference type="EMBL" id="FIZY01000001">
    <property type="protein sequence ID" value="CZF77713.1"/>
    <property type="molecule type" value="Genomic_DNA"/>
</dbReference>
<dbReference type="NCBIfam" id="NF002592">
    <property type="entry name" value="PRK02250.1"/>
    <property type="match status" value="1"/>
</dbReference>
<keyword evidence="5" id="KW-1185">Reference proteome</keyword>
<dbReference type="Proteomes" id="UP000073601">
    <property type="component" value="Unassembled WGS sequence"/>
</dbReference>
<dbReference type="AlphaFoldDB" id="A0A128ET28"/>
<dbReference type="InterPro" id="IPR048469">
    <property type="entry name" value="YchJ-like_M"/>
</dbReference>
<organism evidence="4 5">
    <name type="scientific">Grimontia marina</name>
    <dbReference type="NCBI Taxonomy" id="646534"/>
    <lineage>
        <taxon>Bacteria</taxon>
        <taxon>Pseudomonadati</taxon>
        <taxon>Pseudomonadota</taxon>
        <taxon>Gammaproteobacteria</taxon>
        <taxon>Vibrionales</taxon>
        <taxon>Vibrionaceae</taxon>
        <taxon>Grimontia</taxon>
    </lineage>
</organism>
<dbReference type="OrthoDB" id="21421at2"/>
<name>A0A128ET28_9GAMM</name>
<dbReference type="SUPFAM" id="SSF54427">
    <property type="entry name" value="NTF2-like"/>
    <property type="match status" value="1"/>
</dbReference>
<reference evidence="5" key="1">
    <citation type="submission" date="2016-02" db="EMBL/GenBank/DDBJ databases">
        <authorList>
            <person name="Rodrigo-Torres Lidia"/>
            <person name="Arahal R.David."/>
        </authorList>
    </citation>
    <scope>NUCLEOTIDE SEQUENCE [LARGE SCALE GENOMIC DNA]</scope>
    <source>
        <strain evidence="5">CECT 8713</strain>
    </source>
</reference>
<dbReference type="InterPro" id="IPR023006">
    <property type="entry name" value="YchJ-like"/>
</dbReference>
<proteinExistence type="inferred from homology"/>
<dbReference type="HAMAP" id="MF_00612">
    <property type="entry name" value="UPF0225"/>
    <property type="match status" value="1"/>
</dbReference>
<feature type="domain" description="YchJ-like middle NTF2-like" evidence="3">
    <location>
        <begin position="31"/>
        <end position="131"/>
    </location>
</feature>
<evidence type="ECO:0000313" key="5">
    <source>
        <dbReference type="Proteomes" id="UP000073601"/>
    </source>
</evidence>
<sequence>MTTALCPCGSQKPYSECCEPIHQNHANADHPEKLMRSRYSAHVKGLVDYVVKTYHPSCGAEQHRDAIADSVNSEWLMLEVLSSSVDPGGKQGFIEFKAHYKDADKQYCLHEKSRFVTEVKDGETLWYYIDGEYPKAEKVGRNDPCPCGSGKKHKKCCG</sequence>
<dbReference type="RefSeq" id="WP_062705014.1">
    <property type="nucleotide sequence ID" value="NZ_CAWRCI010000001.1"/>
</dbReference>
<evidence type="ECO:0000259" key="3">
    <source>
        <dbReference type="Pfam" id="PF17775"/>
    </source>
</evidence>
<dbReference type="NCBIfam" id="NF002449">
    <property type="entry name" value="PRK01617.1"/>
    <property type="match status" value="1"/>
</dbReference>
<comment type="similarity">
    <text evidence="1 2">Belongs to the UPF0225 family.</text>
</comment>
<dbReference type="Pfam" id="PF17775">
    <property type="entry name" value="YchJ_M-like"/>
    <property type="match status" value="1"/>
</dbReference>
<dbReference type="Gene3D" id="3.10.450.50">
    <property type="match status" value="1"/>
</dbReference>
<dbReference type="SUPFAM" id="SSF103642">
    <property type="entry name" value="Sec-C motif"/>
    <property type="match status" value="1"/>
</dbReference>
<dbReference type="PANTHER" id="PTHR33747">
    <property type="entry name" value="UPF0225 PROTEIN SCO1677"/>
    <property type="match status" value="1"/>
</dbReference>
<evidence type="ECO:0000256" key="1">
    <source>
        <dbReference type="ARBA" id="ARBA00010839"/>
    </source>
</evidence>
<evidence type="ECO:0000256" key="2">
    <source>
        <dbReference type="HAMAP-Rule" id="MF_00612"/>
    </source>
</evidence>
<accession>A0A128ET28</accession>
<dbReference type="InterPro" id="IPR032710">
    <property type="entry name" value="NTF2-like_dom_sf"/>
</dbReference>
<protein>
    <recommendedName>
        <fullName evidence="2">UPF0225 protein GMA8713_00288</fullName>
    </recommendedName>
</protein>
<evidence type="ECO:0000313" key="4">
    <source>
        <dbReference type="EMBL" id="CZF77713.1"/>
    </source>
</evidence>
<dbReference type="InterPro" id="IPR004027">
    <property type="entry name" value="SEC_C_motif"/>
</dbReference>